<feature type="transmembrane region" description="Helical" evidence="1">
    <location>
        <begin position="73"/>
        <end position="91"/>
    </location>
</feature>
<dbReference type="Proteomes" id="UP000198893">
    <property type="component" value="Unassembled WGS sequence"/>
</dbReference>
<gene>
    <name evidence="2" type="ORF">SAMN04490248_1454</name>
</gene>
<dbReference type="AlphaFoldDB" id="A0A1H8W5R3"/>
<evidence type="ECO:0000313" key="3">
    <source>
        <dbReference type="Proteomes" id="UP000198893"/>
    </source>
</evidence>
<feature type="transmembrane region" description="Helical" evidence="1">
    <location>
        <begin position="103"/>
        <end position="120"/>
    </location>
</feature>
<dbReference type="OrthoDB" id="9815686at2"/>
<dbReference type="STRING" id="569882.SAMN04490248_1454"/>
<dbReference type="RefSeq" id="WP_093120677.1">
    <property type="nucleotide sequence ID" value="NZ_FODS01000045.1"/>
</dbReference>
<proteinExistence type="predicted"/>
<dbReference type="EMBL" id="FODS01000045">
    <property type="protein sequence ID" value="SEP22996.1"/>
    <property type="molecule type" value="Genomic_DNA"/>
</dbReference>
<keyword evidence="1" id="KW-0812">Transmembrane</keyword>
<feature type="transmembrane region" description="Helical" evidence="1">
    <location>
        <begin position="12"/>
        <end position="32"/>
    </location>
</feature>
<feature type="transmembrane region" description="Helical" evidence="1">
    <location>
        <begin position="132"/>
        <end position="153"/>
    </location>
</feature>
<keyword evidence="1" id="KW-0472">Membrane</keyword>
<accession>A0A1H8W5R3</accession>
<feature type="transmembrane region" description="Helical" evidence="1">
    <location>
        <begin position="44"/>
        <end position="67"/>
    </location>
</feature>
<protein>
    <submittedName>
        <fullName evidence="2">Uncharacterized membrane protein</fullName>
    </submittedName>
</protein>
<dbReference type="InterPro" id="IPR018750">
    <property type="entry name" value="DUF2306_membrane"/>
</dbReference>
<keyword evidence="1" id="KW-1133">Transmembrane helix</keyword>
<dbReference type="Pfam" id="PF10067">
    <property type="entry name" value="DUF2306"/>
    <property type="match status" value="1"/>
</dbReference>
<name>A0A1H8W5R3_9RHOB</name>
<organism evidence="2 3">
    <name type="scientific">Salinihabitans flavidus</name>
    <dbReference type="NCBI Taxonomy" id="569882"/>
    <lineage>
        <taxon>Bacteria</taxon>
        <taxon>Pseudomonadati</taxon>
        <taxon>Pseudomonadota</taxon>
        <taxon>Alphaproteobacteria</taxon>
        <taxon>Rhodobacterales</taxon>
        <taxon>Roseobacteraceae</taxon>
        <taxon>Salinihabitans</taxon>
    </lineage>
</organism>
<sequence>MTLDPFLHAPFIIQFHTVCAIYALVIGPVALFSRRKGRWHRWAGRSWVLAMALTAVSAAFIFTIRVVGPFSPIHILVPVTLYGLWHGVSLIRKRKVAEHAQHMRGLYFGAMGVAGLFTLLPGRLMSEILSPGAPWAAFAVAAVVLIFGVWRAYRGELPLPRSATKGG</sequence>
<keyword evidence="3" id="KW-1185">Reference proteome</keyword>
<evidence type="ECO:0000313" key="2">
    <source>
        <dbReference type="EMBL" id="SEP22996.1"/>
    </source>
</evidence>
<reference evidence="2 3" key="1">
    <citation type="submission" date="2016-10" db="EMBL/GenBank/DDBJ databases">
        <authorList>
            <person name="de Groot N.N."/>
        </authorList>
    </citation>
    <scope>NUCLEOTIDE SEQUENCE [LARGE SCALE GENOMIC DNA]</scope>
    <source>
        <strain evidence="2 3">DSM 27842</strain>
    </source>
</reference>
<evidence type="ECO:0000256" key="1">
    <source>
        <dbReference type="SAM" id="Phobius"/>
    </source>
</evidence>